<dbReference type="Proteomes" id="UP000046122">
    <property type="component" value="Unassembled WGS sequence"/>
</dbReference>
<dbReference type="Gene3D" id="1.10.10.10">
    <property type="entry name" value="Winged helix-like DNA-binding domain superfamily/Winged helix DNA-binding domain"/>
    <property type="match status" value="1"/>
</dbReference>
<dbReference type="Proteomes" id="UP000045285">
    <property type="component" value="Unassembled WGS sequence"/>
</dbReference>
<dbReference type="PANTHER" id="PTHR24567:SF75">
    <property type="entry name" value="FUMARATE AND NITRATE REDUCTION REGULATORY PROTEIN"/>
    <property type="match status" value="1"/>
</dbReference>
<dbReference type="PROSITE" id="PS51063">
    <property type="entry name" value="HTH_CRP_2"/>
    <property type="match status" value="1"/>
</dbReference>
<dbReference type="SUPFAM" id="SSF51206">
    <property type="entry name" value="cAMP-binding domain-like"/>
    <property type="match status" value="1"/>
</dbReference>
<sequence length="254" mass="28183">MTLRHGLHSSGIPVYCLSCQARHRGLCSALDPDRLAKLAKTSSRHRVERGIELIGDAETLNSYSNVLSGVVKLTKSLSDGRQQIVGLRFAPDFLGQPFEAKSAIHAEAATTVSICSFPKAAIEKMMKQSPELEHRLLKQTLKELDEAREWMVTLGCKTAPEKVASFLLMIARNIDSSVGPAASSACFDLPLTRAGISDFLGITNETVSRQLTRLRMDGVIRIENSRRVTVDDMSRLEQRCGGRWPRRNRSIYET</sequence>
<dbReference type="CDD" id="cd00038">
    <property type="entry name" value="CAP_ED"/>
    <property type="match status" value="1"/>
</dbReference>
<evidence type="ECO:0000313" key="7">
    <source>
        <dbReference type="Proteomes" id="UP000045285"/>
    </source>
</evidence>
<organism evidence="5 7">
    <name type="scientific">Mesorhizobium plurifarium</name>
    <dbReference type="NCBI Taxonomy" id="69974"/>
    <lineage>
        <taxon>Bacteria</taxon>
        <taxon>Pseudomonadati</taxon>
        <taxon>Pseudomonadota</taxon>
        <taxon>Alphaproteobacteria</taxon>
        <taxon>Hyphomicrobiales</taxon>
        <taxon>Phyllobacteriaceae</taxon>
        <taxon>Mesorhizobium</taxon>
    </lineage>
</organism>
<name>A0A090DUM2_MESPL</name>
<evidence type="ECO:0000313" key="8">
    <source>
        <dbReference type="Proteomes" id="UP000046122"/>
    </source>
</evidence>
<dbReference type="SUPFAM" id="SSF46785">
    <property type="entry name" value="Winged helix' DNA-binding domain"/>
    <property type="match status" value="1"/>
</dbReference>
<dbReference type="GO" id="GO:0005829">
    <property type="term" value="C:cytosol"/>
    <property type="evidence" value="ECO:0007669"/>
    <property type="project" value="TreeGrafter"/>
</dbReference>
<dbReference type="GO" id="GO:0003677">
    <property type="term" value="F:DNA binding"/>
    <property type="evidence" value="ECO:0007669"/>
    <property type="project" value="UniProtKB-KW"/>
</dbReference>
<dbReference type="Pfam" id="PF13545">
    <property type="entry name" value="HTH_Crp_2"/>
    <property type="match status" value="1"/>
</dbReference>
<keyword evidence="1" id="KW-0805">Transcription regulation</keyword>
<accession>A0A090DUM2</accession>
<dbReference type="Gene3D" id="2.60.120.10">
    <property type="entry name" value="Jelly Rolls"/>
    <property type="match status" value="1"/>
</dbReference>
<dbReference type="EMBL" id="CCNE01000009">
    <property type="protein sequence ID" value="CDX52658.1"/>
    <property type="molecule type" value="Genomic_DNA"/>
</dbReference>
<evidence type="ECO:0000256" key="2">
    <source>
        <dbReference type="ARBA" id="ARBA00023125"/>
    </source>
</evidence>
<dbReference type="InterPro" id="IPR012318">
    <property type="entry name" value="HTH_CRP"/>
</dbReference>
<dbReference type="EMBL" id="CCMZ01000020">
    <property type="protein sequence ID" value="CDX18392.1"/>
    <property type="molecule type" value="Genomic_DNA"/>
</dbReference>
<dbReference type="SMART" id="SM00100">
    <property type="entry name" value="cNMP"/>
    <property type="match status" value="1"/>
</dbReference>
<proteinExistence type="predicted"/>
<dbReference type="AlphaFoldDB" id="A0A090DUM2"/>
<evidence type="ECO:0000256" key="3">
    <source>
        <dbReference type="ARBA" id="ARBA00023163"/>
    </source>
</evidence>
<gene>
    <name evidence="5" type="primary">fnrN</name>
    <name evidence="5" type="ORF">MPL3356_270087</name>
    <name evidence="6" type="ORF">MPL3365_170020</name>
</gene>
<dbReference type="GO" id="GO:0003700">
    <property type="term" value="F:DNA-binding transcription factor activity"/>
    <property type="evidence" value="ECO:0007669"/>
    <property type="project" value="TreeGrafter"/>
</dbReference>
<dbReference type="CDD" id="cd00092">
    <property type="entry name" value="HTH_CRP"/>
    <property type="match status" value="1"/>
</dbReference>
<keyword evidence="7" id="KW-1185">Reference proteome</keyword>
<dbReference type="SMART" id="SM00419">
    <property type="entry name" value="HTH_CRP"/>
    <property type="match status" value="1"/>
</dbReference>
<protein>
    <submittedName>
        <fullName evidence="5">Putative transcriptional activator</fullName>
    </submittedName>
</protein>
<reference evidence="5 8" key="2">
    <citation type="submission" date="2014-08" db="EMBL/GenBank/DDBJ databases">
        <authorList>
            <person name="Moulin Lionel"/>
        </authorList>
    </citation>
    <scope>NUCLEOTIDE SEQUENCE [LARGE SCALE GENOMIC DNA]</scope>
</reference>
<keyword evidence="2" id="KW-0238">DNA-binding</keyword>
<dbReference type="Pfam" id="PF00027">
    <property type="entry name" value="cNMP_binding"/>
    <property type="match status" value="1"/>
</dbReference>
<dbReference type="InterPro" id="IPR036388">
    <property type="entry name" value="WH-like_DNA-bd_sf"/>
</dbReference>
<dbReference type="PRINTS" id="PR00034">
    <property type="entry name" value="HTHCRP"/>
</dbReference>
<reference evidence="7" key="1">
    <citation type="submission" date="2014-08" db="EMBL/GenBank/DDBJ databases">
        <authorList>
            <person name="Moulin L."/>
        </authorList>
    </citation>
    <scope>NUCLEOTIDE SEQUENCE [LARGE SCALE GENOMIC DNA]</scope>
</reference>
<feature type="domain" description="HTH crp-type" evidence="4">
    <location>
        <begin position="157"/>
        <end position="234"/>
    </location>
</feature>
<keyword evidence="3" id="KW-0804">Transcription</keyword>
<dbReference type="InterPro" id="IPR014710">
    <property type="entry name" value="RmlC-like_jellyroll"/>
</dbReference>
<evidence type="ECO:0000313" key="6">
    <source>
        <dbReference type="EMBL" id="CDX52658.1"/>
    </source>
</evidence>
<dbReference type="InterPro" id="IPR050397">
    <property type="entry name" value="Env_Response_Regulators"/>
</dbReference>
<dbReference type="STRING" id="69974.MPLDJ20_130086"/>
<dbReference type="InterPro" id="IPR018490">
    <property type="entry name" value="cNMP-bd_dom_sf"/>
</dbReference>
<dbReference type="InterPro" id="IPR000595">
    <property type="entry name" value="cNMP-bd_dom"/>
</dbReference>
<evidence type="ECO:0000259" key="4">
    <source>
        <dbReference type="PROSITE" id="PS51063"/>
    </source>
</evidence>
<dbReference type="PANTHER" id="PTHR24567">
    <property type="entry name" value="CRP FAMILY TRANSCRIPTIONAL REGULATORY PROTEIN"/>
    <property type="match status" value="1"/>
</dbReference>
<evidence type="ECO:0000313" key="5">
    <source>
        <dbReference type="EMBL" id="CDX18392.1"/>
    </source>
</evidence>
<evidence type="ECO:0000256" key="1">
    <source>
        <dbReference type="ARBA" id="ARBA00023015"/>
    </source>
</evidence>
<dbReference type="InterPro" id="IPR036390">
    <property type="entry name" value="WH_DNA-bd_sf"/>
</dbReference>